<evidence type="ECO:0000313" key="2">
    <source>
        <dbReference type="EMBL" id="QUS54496.1"/>
    </source>
</evidence>
<dbReference type="Proteomes" id="UP000680706">
    <property type="component" value="Chromosome"/>
</dbReference>
<evidence type="ECO:0000256" key="1">
    <source>
        <dbReference type="SAM" id="MobiDB-lite"/>
    </source>
</evidence>
<evidence type="ECO:0000313" key="3">
    <source>
        <dbReference type="Proteomes" id="UP000680706"/>
    </source>
</evidence>
<dbReference type="EMBL" id="CP074126">
    <property type="protein sequence ID" value="QUS54496.1"/>
    <property type="molecule type" value="Genomic_DNA"/>
</dbReference>
<dbReference type="RefSeq" id="WP_075698845.1">
    <property type="nucleotide sequence ID" value="NZ_CP074126.1"/>
</dbReference>
<accession>A0ABX8ALC4</accession>
<feature type="region of interest" description="Disordered" evidence="1">
    <location>
        <begin position="46"/>
        <end position="68"/>
    </location>
</feature>
<gene>
    <name evidence="2" type="ORF">KGB56_13960</name>
</gene>
<protein>
    <submittedName>
        <fullName evidence="2">Uncharacterized protein</fullName>
    </submittedName>
</protein>
<reference evidence="2 3" key="1">
    <citation type="journal article" date="2021" name="Angew. Chem. Int. Ed. Engl.">
        <title>A novel family of nonribosomal peptides modulate collective behavior in Pseudovibrio bacteria isolated from marine sponges.</title>
        <authorList>
            <person name="Ioca L.P."/>
            <person name="Dai Y."/>
            <person name="Kunakom S."/>
            <person name="Diaz-Espinosa J."/>
            <person name="Krunic A."/>
            <person name="Crnkovic C.M."/>
            <person name="Orjala J."/>
            <person name="Sanchez L.M."/>
            <person name="Ferreira A.G."/>
            <person name="Berlinck R.G.S."/>
            <person name="Eustaquio A.S."/>
        </authorList>
    </citation>
    <scope>NUCLEOTIDE SEQUENCE [LARGE SCALE GENOMIC DNA]</scope>
    <source>
        <strain evidence="2 3">Ab134</strain>
    </source>
</reference>
<name>A0ABX8ALC4_9HYPH</name>
<sequence>MAAKKMKIEILKRTVCDGEPVAPGDVVNATEKDAKFLINMNKAKATNRRVGKAKADEKQKEEDEPAGD</sequence>
<proteinExistence type="predicted"/>
<keyword evidence="3" id="KW-1185">Reference proteome</keyword>
<organism evidence="2 3">
    <name type="scientific">Pseudovibrio brasiliensis</name>
    <dbReference type="NCBI Taxonomy" id="1898042"/>
    <lineage>
        <taxon>Bacteria</taxon>
        <taxon>Pseudomonadati</taxon>
        <taxon>Pseudomonadota</taxon>
        <taxon>Alphaproteobacteria</taxon>
        <taxon>Hyphomicrobiales</taxon>
        <taxon>Stappiaceae</taxon>
        <taxon>Pseudovibrio</taxon>
    </lineage>
</organism>